<dbReference type="Proteomes" id="UP000249354">
    <property type="component" value="Unassembled WGS sequence"/>
</dbReference>
<comment type="caution">
    <text evidence="1">The sequence shown here is derived from an EMBL/GenBank/DDBJ whole genome shotgun (WGS) entry which is preliminary data.</text>
</comment>
<name>A0A2W4WJR3_9CYAN</name>
<evidence type="ECO:0000313" key="2">
    <source>
        <dbReference type="Proteomes" id="UP000249354"/>
    </source>
</evidence>
<dbReference type="AlphaFoldDB" id="A0A2W4WJR3"/>
<organism evidence="1 2">
    <name type="scientific">Leptolyngbya foveolarum</name>
    <dbReference type="NCBI Taxonomy" id="47253"/>
    <lineage>
        <taxon>Bacteria</taxon>
        <taxon>Bacillati</taxon>
        <taxon>Cyanobacteriota</taxon>
        <taxon>Cyanophyceae</taxon>
        <taxon>Leptolyngbyales</taxon>
        <taxon>Leptolyngbyaceae</taxon>
        <taxon>Leptolyngbya group</taxon>
        <taxon>Leptolyngbya</taxon>
    </lineage>
</organism>
<proteinExistence type="predicted"/>
<dbReference type="EMBL" id="QBMC01000008">
    <property type="protein sequence ID" value="PZO22615.1"/>
    <property type="molecule type" value="Genomic_DNA"/>
</dbReference>
<reference evidence="1 2" key="2">
    <citation type="submission" date="2018-06" db="EMBL/GenBank/DDBJ databases">
        <title>Metagenomic assembly of (sub)arctic Cyanobacteria and their associated microbiome from non-axenic cultures.</title>
        <authorList>
            <person name="Baurain D."/>
        </authorList>
    </citation>
    <scope>NUCLEOTIDE SEQUENCE [LARGE SCALE GENOMIC DNA]</scope>
    <source>
        <strain evidence="1">ULC129bin1</strain>
    </source>
</reference>
<reference evidence="2" key="1">
    <citation type="submission" date="2018-04" db="EMBL/GenBank/DDBJ databases">
        <authorList>
            <person name="Cornet L."/>
        </authorList>
    </citation>
    <scope>NUCLEOTIDE SEQUENCE [LARGE SCALE GENOMIC DNA]</scope>
</reference>
<protein>
    <submittedName>
        <fullName evidence="1">Uncharacterized protein</fullName>
    </submittedName>
</protein>
<accession>A0A2W4WJR3</accession>
<evidence type="ECO:0000313" key="1">
    <source>
        <dbReference type="EMBL" id="PZO22615.1"/>
    </source>
</evidence>
<gene>
    <name evidence="1" type="ORF">DCF25_02305</name>
</gene>
<sequence>MPRRISKKCVECARLSAPVAQQLHGPEGDGCWVESRCRRRRSHYRNRLEVNEKRRSAYREVEDAPAQRVVEEVSLAIAEDMTPYATLYIWREKRKDAPVHAISASVFQGSSKVLEIKPIHCAGLRKRSLEKYVQKDVMGYLKARFGITFFANEVRLEPIECSIQGCSLKVEEDASLEQIDLLGGGHGG</sequence>